<dbReference type="RefSeq" id="WP_052570508.1">
    <property type="nucleotide sequence ID" value="NZ_CP009498.1"/>
</dbReference>
<dbReference type="EMBL" id="CP009498">
    <property type="protein sequence ID" value="AKL97990.1"/>
    <property type="molecule type" value="Genomic_DNA"/>
</dbReference>
<evidence type="ECO:0000313" key="2">
    <source>
        <dbReference type="Proteomes" id="UP000035337"/>
    </source>
</evidence>
<dbReference type="STRING" id="1408281.Epro_0611"/>
<evidence type="ECO:0000313" key="1">
    <source>
        <dbReference type="EMBL" id="AKL97990.1"/>
    </source>
</evidence>
<dbReference type="AlphaFoldDB" id="A0A0G3WJE8"/>
<keyword evidence="2" id="KW-1185">Reference proteome</keyword>
<gene>
    <name evidence="1" type="ORF">Epro_0611</name>
</gene>
<sequence>MIFLQTLLLTDGGGALDAQSFTYDGAIAAITYMLCDQSYKAEKILSIYQKEFYMLKNENYGIFNSYRSDKEGTNWGMVIGIDGDRMHVGPNVWVAIAALQYTAITGKLDFLKLAIDISKWTDGLTHYAFPDGQRGGVSMGSGWGPDWSTVFSTENILDDYALKKMLTEIYAIDNSEIKKIFAQSGYNLQDMKKEILNIERWLMQVVYDKHKKTFNVGYNEHGVDKIDALDTVSWAVAAVGPSRLAKMGVDPYYLMNYADKNYLVEDAIEGVKVKGYDFTNQRSRQKNYKMIWFEGTAFHIVAMQIMSQYSRNNANPKRAEYFRQKSKFFLNEMQKASQLCAMIDGALPYVSKKLGEKEIVTTFKDDWEIPRGKNGQWVASASSTGWYIIALSGFNPLAFDRAHINYKLFAKQM</sequence>
<accession>A0A0G3WJE8</accession>
<organism evidence="1 2">
    <name type="scientific">Endomicrobium proavitum</name>
    <dbReference type="NCBI Taxonomy" id="1408281"/>
    <lineage>
        <taxon>Bacteria</taxon>
        <taxon>Pseudomonadati</taxon>
        <taxon>Elusimicrobiota</taxon>
        <taxon>Endomicrobiia</taxon>
        <taxon>Endomicrobiales</taxon>
        <taxon>Endomicrobiaceae</taxon>
        <taxon>Endomicrobium</taxon>
    </lineage>
</organism>
<reference evidence="1 2" key="1">
    <citation type="submission" date="2014-09" db="EMBL/GenBank/DDBJ databases">
        <title>Complete genome sequence of Endomicrobium proavitum.</title>
        <authorList>
            <person name="Zheng H."/>
        </authorList>
    </citation>
    <scope>NUCLEOTIDE SEQUENCE [LARGE SCALE GENOMIC DNA]</scope>
    <source>
        <strain evidence="1 2">Rsa215</strain>
    </source>
</reference>
<dbReference type="Proteomes" id="UP000035337">
    <property type="component" value="Chromosome"/>
</dbReference>
<name>A0A0G3WJE8_9BACT</name>
<dbReference type="KEGG" id="epo:Epro_0611"/>
<proteinExistence type="predicted"/>
<protein>
    <submittedName>
        <fullName evidence="1">Uncharacterized protein</fullName>
    </submittedName>
</protein>
<dbReference type="OrthoDB" id="5480482at2"/>